<dbReference type="EMBL" id="FMHT01000003">
    <property type="protein sequence ID" value="SCL32883.1"/>
    <property type="molecule type" value="Genomic_DNA"/>
</dbReference>
<dbReference type="SUPFAM" id="SSF52309">
    <property type="entry name" value="N-(deoxy)ribosyltransferase-like"/>
    <property type="match status" value="1"/>
</dbReference>
<evidence type="ECO:0000313" key="1">
    <source>
        <dbReference type="EMBL" id="SCL32883.1"/>
    </source>
</evidence>
<proteinExistence type="predicted"/>
<name>A0A1C6SUF4_9ACTN</name>
<organism evidence="1 2">
    <name type="scientific">Micromonospora nigra</name>
    <dbReference type="NCBI Taxonomy" id="145857"/>
    <lineage>
        <taxon>Bacteria</taxon>
        <taxon>Bacillati</taxon>
        <taxon>Actinomycetota</taxon>
        <taxon>Actinomycetes</taxon>
        <taxon>Micromonosporales</taxon>
        <taxon>Micromonosporaceae</taxon>
        <taxon>Micromonospora</taxon>
    </lineage>
</organism>
<evidence type="ECO:0000313" key="2">
    <source>
        <dbReference type="Proteomes" id="UP000199699"/>
    </source>
</evidence>
<keyword evidence="2" id="KW-1185">Reference proteome</keyword>
<accession>A0A1C6SUF4</accession>
<reference evidence="1 2" key="1">
    <citation type="submission" date="2016-06" db="EMBL/GenBank/DDBJ databases">
        <authorList>
            <person name="Kjaerup R.B."/>
            <person name="Dalgaard T.S."/>
            <person name="Juul-Madsen H.R."/>
        </authorList>
    </citation>
    <scope>NUCLEOTIDE SEQUENCE [LARGE SCALE GENOMIC DNA]</scope>
    <source>
        <strain evidence="1 2">DSM 43818</strain>
    </source>
</reference>
<sequence>MASRSEVPAPVPPAGLTPRRAYLLGPSHGAHADRAARFRAAVGALTAAGFTVHAPGASAPPDDTAALLSVVDADLDALAAADVVVTLPGSADLWELPIAGALGIPVTSFDAWAGRRQSA</sequence>
<protein>
    <recommendedName>
        <fullName evidence="3">Nucleoside 2-deoxyribosyltransferase</fullName>
    </recommendedName>
</protein>
<dbReference type="AlphaFoldDB" id="A0A1C6SUF4"/>
<dbReference type="Proteomes" id="UP000199699">
    <property type="component" value="Unassembled WGS sequence"/>
</dbReference>
<evidence type="ECO:0008006" key="3">
    <source>
        <dbReference type="Google" id="ProtNLM"/>
    </source>
</evidence>
<gene>
    <name evidence="1" type="ORF">GA0070616_4579</name>
</gene>
<dbReference type="Gene3D" id="3.40.50.450">
    <property type="match status" value="1"/>
</dbReference>